<evidence type="ECO:0000313" key="1">
    <source>
        <dbReference type="EMBL" id="KAH3837912.1"/>
    </source>
</evidence>
<accession>A0A9D4KEN6</accession>
<dbReference type="PANTHER" id="PTHR14187">
    <property type="entry name" value="ALPHA KINASE/ELONGATION FACTOR 2 KINASE"/>
    <property type="match status" value="1"/>
</dbReference>
<name>A0A9D4KEN6_DREPO</name>
<keyword evidence="2" id="KW-1185">Reference proteome</keyword>
<gene>
    <name evidence="1" type="ORF">DPMN_111315</name>
</gene>
<dbReference type="PANTHER" id="PTHR14187:SF5">
    <property type="entry name" value="HEAT SHOCK 70 KDA PROTEIN 12A"/>
    <property type="match status" value="1"/>
</dbReference>
<dbReference type="Proteomes" id="UP000828390">
    <property type="component" value="Unassembled WGS sequence"/>
</dbReference>
<protein>
    <submittedName>
        <fullName evidence="1">Uncharacterized protein</fullName>
    </submittedName>
</protein>
<proteinExistence type="predicted"/>
<comment type="caution">
    <text evidence="1">The sequence shown here is derived from an EMBL/GenBank/DDBJ whole genome shotgun (WGS) entry which is preliminary data.</text>
</comment>
<evidence type="ECO:0000313" key="2">
    <source>
        <dbReference type="Proteomes" id="UP000828390"/>
    </source>
</evidence>
<dbReference type="EMBL" id="JAIWYP010000004">
    <property type="protein sequence ID" value="KAH3837912.1"/>
    <property type="molecule type" value="Genomic_DNA"/>
</dbReference>
<dbReference type="AlphaFoldDB" id="A0A9D4KEN6"/>
<sequence>MNKSYLSGETIDVTVHEVCANNKLKEIHKAGGGDWGGTMVDEAFIEFLTKIAGSFKQHLF</sequence>
<organism evidence="1 2">
    <name type="scientific">Dreissena polymorpha</name>
    <name type="common">Zebra mussel</name>
    <name type="synonym">Mytilus polymorpha</name>
    <dbReference type="NCBI Taxonomy" id="45954"/>
    <lineage>
        <taxon>Eukaryota</taxon>
        <taxon>Metazoa</taxon>
        <taxon>Spiralia</taxon>
        <taxon>Lophotrochozoa</taxon>
        <taxon>Mollusca</taxon>
        <taxon>Bivalvia</taxon>
        <taxon>Autobranchia</taxon>
        <taxon>Heteroconchia</taxon>
        <taxon>Euheterodonta</taxon>
        <taxon>Imparidentia</taxon>
        <taxon>Neoheterodontei</taxon>
        <taxon>Myida</taxon>
        <taxon>Dreissenoidea</taxon>
        <taxon>Dreissenidae</taxon>
        <taxon>Dreissena</taxon>
    </lineage>
</organism>
<reference evidence="1" key="1">
    <citation type="journal article" date="2019" name="bioRxiv">
        <title>The Genome of the Zebra Mussel, Dreissena polymorpha: A Resource for Invasive Species Research.</title>
        <authorList>
            <person name="McCartney M.A."/>
            <person name="Auch B."/>
            <person name="Kono T."/>
            <person name="Mallez S."/>
            <person name="Zhang Y."/>
            <person name="Obille A."/>
            <person name="Becker A."/>
            <person name="Abrahante J.E."/>
            <person name="Garbe J."/>
            <person name="Badalamenti J.P."/>
            <person name="Herman A."/>
            <person name="Mangelson H."/>
            <person name="Liachko I."/>
            <person name="Sullivan S."/>
            <person name="Sone E.D."/>
            <person name="Koren S."/>
            <person name="Silverstein K.A.T."/>
            <person name="Beckman K.B."/>
            <person name="Gohl D.M."/>
        </authorList>
    </citation>
    <scope>NUCLEOTIDE SEQUENCE</scope>
    <source>
        <strain evidence="1">Duluth1</strain>
        <tissue evidence="1">Whole animal</tissue>
    </source>
</reference>
<reference evidence="1" key="2">
    <citation type="submission" date="2020-11" db="EMBL/GenBank/DDBJ databases">
        <authorList>
            <person name="McCartney M.A."/>
            <person name="Auch B."/>
            <person name="Kono T."/>
            <person name="Mallez S."/>
            <person name="Becker A."/>
            <person name="Gohl D.M."/>
            <person name="Silverstein K.A.T."/>
            <person name="Koren S."/>
            <person name="Bechman K.B."/>
            <person name="Herman A."/>
            <person name="Abrahante J.E."/>
            <person name="Garbe J."/>
        </authorList>
    </citation>
    <scope>NUCLEOTIDE SEQUENCE</scope>
    <source>
        <strain evidence="1">Duluth1</strain>
        <tissue evidence="1">Whole animal</tissue>
    </source>
</reference>